<gene>
    <name evidence="1" type="ORF">PHATRDRAFT_39610</name>
</gene>
<protein>
    <submittedName>
        <fullName evidence="1">Uncharacterized protein</fullName>
    </submittedName>
</protein>
<dbReference type="HOGENOM" id="CLU_2594979_0_0_1"/>
<reference evidence="2" key="2">
    <citation type="submission" date="2008-08" db="EMBL/GenBank/DDBJ databases">
        <authorList>
            <consortium name="Diatom Consortium"/>
            <person name="Grigoriev I."/>
            <person name="Grimwood J."/>
            <person name="Kuo A."/>
            <person name="Otillar R.P."/>
            <person name="Salamov A."/>
            <person name="Detter J.C."/>
            <person name="Lindquist E."/>
            <person name="Shapiro H."/>
            <person name="Lucas S."/>
            <person name="Glavina del Rio T."/>
            <person name="Pitluck S."/>
            <person name="Rokhsar D."/>
            <person name="Bowler C."/>
        </authorList>
    </citation>
    <scope>GENOME REANNOTATION</scope>
    <source>
        <strain evidence="2">CCAP 1055/1</strain>
    </source>
</reference>
<sequence>MIRIDRFKKTFWAHSDCSHLSQNTLVDNVAGSFLPPTPLVQSHFSFTMNFCRRAQVFLATMMLFVASRRSGMHIVRALTADDVATTELEWAASRLRIFRQGFGPHSQANSDANNSEQNLQTFLLAGN</sequence>
<dbReference type="Proteomes" id="UP000000759">
    <property type="component" value="Chromosome 20"/>
</dbReference>
<organism evidence="1 2">
    <name type="scientific">Phaeodactylum tricornutum (strain CCAP 1055/1)</name>
    <dbReference type="NCBI Taxonomy" id="556484"/>
    <lineage>
        <taxon>Eukaryota</taxon>
        <taxon>Sar</taxon>
        <taxon>Stramenopiles</taxon>
        <taxon>Ochrophyta</taxon>
        <taxon>Bacillariophyta</taxon>
        <taxon>Bacillariophyceae</taxon>
        <taxon>Bacillariophycidae</taxon>
        <taxon>Naviculales</taxon>
        <taxon>Phaeodactylaceae</taxon>
        <taxon>Phaeodactylum</taxon>
    </lineage>
</organism>
<evidence type="ECO:0000313" key="2">
    <source>
        <dbReference type="Proteomes" id="UP000000759"/>
    </source>
</evidence>
<dbReference type="KEGG" id="pti:PHATRDRAFT_39610"/>
<dbReference type="PaxDb" id="2850-Phatr39610"/>
<evidence type="ECO:0000313" key="1">
    <source>
        <dbReference type="EMBL" id="EEC44890.1"/>
    </source>
</evidence>
<reference evidence="1 2" key="1">
    <citation type="journal article" date="2008" name="Nature">
        <title>The Phaeodactylum genome reveals the evolutionary history of diatom genomes.</title>
        <authorList>
            <person name="Bowler C."/>
            <person name="Allen A.E."/>
            <person name="Badger J.H."/>
            <person name="Grimwood J."/>
            <person name="Jabbari K."/>
            <person name="Kuo A."/>
            <person name="Maheswari U."/>
            <person name="Martens C."/>
            <person name="Maumus F."/>
            <person name="Otillar R.P."/>
            <person name="Rayko E."/>
            <person name="Salamov A."/>
            <person name="Vandepoele K."/>
            <person name="Beszteri B."/>
            <person name="Gruber A."/>
            <person name="Heijde M."/>
            <person name="Katinka M."/>
            <person name="Mock T."/>
            <person name="Valentin K."/>
            <person name="Verret F."/>
            <person name="Berges J.A."/>
            <person name="Brownlee C."/>
            <person name="Cadoret J.P."/>
            <person name="Chiovitti A."/>
            <person name="Choi C.J."/>
            <person name="Coesel S."/>
            <person name="De Martino A."/>
            <person name="Detter J.C."/>
            <person name="Durkin C."/>
            <person name="Falciatore A."/>
            <person name="Fournet J."/>
            <person name="Haruta M."/>
            <person name="Huysman M.J."/>
            <person name="Jenkins B.D."/>
            <person name="Jiroutova K."/>
            <person name="Jorgensen R.E."/>
            <person name="Joubert Y."/>
            <person name="Kaplan A."/>
            <person name="Kroger N."/>
            <person name="Kroth P.G."/>
            <person name="La Roche J."/>
            <person name="Lindquist E."/>
            <person name="Lommer M."/>
            <person name="Martin-Jezequel V."/>
            <person name="Lopez P.J."/>
            <person name="Lucas S."/>
            <person name="Mangogna M."/>
            <person name="McGinnis K."/>
            <person name="Medlin L.K."/>
            <person name="Montsant A."/>
            <person name="Oudot-Le Secq M.P."/>
            <person name="Napoli C."/>
            <person name="Obornik M."/>
            <person name="Parker M.S."/>
            <person name="Petit J.L."/>
            <person name="Porcel B.M."/>
            <person name="Poulsen N."/>
            <person name="Robison M."/>
            <person name="Rychlewski L."/>
            <person name="Rynearson T.A."/>
            <person name="Schmutz J."/>
            <person name="Shapiro H."/>
            <person name="Siaut M."/>
            <person name="Stanley M."/>
            <person name="Sussman M.R."/>
            <person name="Taylor A.R."/>
            <person name="Vardi A."/>
            <person name="von Dassow P."/>
            <person name="Vyverman W."/>
            <person name="Willis A."/>
            <person name="Wyrwicz L.S."/>
            <person name="Rokhsar D.S."/>
            <person name="Weissenbach J."/>
            <person name="Armbrust E.V."/>
            <person name="Green B.R."/>
            <person name="Van de Peer Y."/>
            <person name="Grigoriev I.V."/>
        </authorList>
    </citation>
    <scope>NUCLEOTIDE SEQUENCE [LARGE SCALE GENOMIC DNA]</scope>
    <source>
        <strain evidence="1 2">CCAP 1055/1</strain>
    </source>
</reference>
<accession>B7G951</accession>
<dbReference type="AlphaFoldDB" id="B7G951"/>
<name>B7G951_PHATC</name>
<dbReference type="RefSeq" id="XP_002183708.1">
    <property type="nucleotide sequence ID" value="XM_002183672.1"/>
</dbReference>
<dbReference type="GeneID" id="7195393"/>
<dbReference type="EMBL" id="CM000622">
    <property type="protein sequence ID" value="EEC44890.1"/>
    <property type="molecule type" value="Genomic_DNA"/>
</dbReference>
<proteinExistence type="predicted"/>
<dbReference type="InParanoid" id="B7G951"/>
<keyword evidence="2" id="KW-1185">Reference proteome</keyword>